<name>A0AAV6VLA5_9ARAC</name>
<evidence type="ECO:0000256" key="5">
    <source>
        <dbReference type="ARBA" id="ARBA00023128"/>
    </source>
</evidence>
<evidence type="ECO:0000256" key="1">
    <source>
        <dbReference type="ARBA" id="ARBA00004173"/>
    </source>
</evidence>
<dbReference type="AlphaFoldDB" id="A0AAV6VLA5"/>
<dbReference type="PANTHER" id="PTHR13450">
    <property type="entry name" value="MITOCHONDRIAL 39S RIBOSOMAL PROTEIN L42"/>
    <property type="match status" value="1"/>
</dbReference>
<accession>A0AAV6VLA5</accession>
<evidence type="ECO:0000256" key="4">
    <source>
        <dbReference type="ARBA" id="ARBA00022980"/>
    </source>
</evidence>
<dbReference type="Pfam" id="PF10210">
    <property type="entry name" value="MRP-S32"/>
    <property type="match status" value="1"/>
</dbReference>
<organism evidence="8 9">
    <name type="scientific">Oedothorax gibbosus</name>
    <dbReference type="NCBI Taxonomy" id="931172"/>
    <lineage>
        <taxon>Eukaryota</taxon>
        <taxon>Metazoa</taxon>
        <taxon>Ecdysozoa</taxon>
        <taxon>Arthropoda</taxon>
        <taxon>Chelicerata</taxon>
        <taxon>Arachnida</taxon>
        <taxon>Araneae</taxon>
        <taxon>Araneomorphae</taxon>
        <taxon>Entelegynae</taxon>
        <taxon>Araneoidea</taxon>
        <taxon>Linyphiidae</taxon>
        <taxon>Erigoninae</taxon>
        <taxon>Oedothorax</taxon>
    </lineage>
</organism>
<dbReference type="GO" id="GO:0005762">
    <property type="term" value="C:mitochondrial large ribosomal subunit"/>
    <property type="evidence" value="ECO:0007669"/>
    <property type="project" value="TreeGrafter"/>
</dbReference>
<sequence>MSVIGKCGLVKFSRFLCESLLKQMPVTSHIYYSSTKNRNSWTVLSNDGQTICCWHPKENVPYEHTRPLPVIDPEFNEDDSVLKVQYRRHAKHRFQPDGPTIPELAKLTYTTKHRWYPNKEKKYEDPQQFDRDGL</sequence>
<proteinExistence type="inferred from homology"/>
<evidence type="ECO:0000256" key="7">
    <source>
        <dbReference type="ARBA" id="ARBA00035189"/>
    </source>
</evidence>
<reference evidence="8 9" key="1">
    <citation type="journal article" date="2022" name="Nat. Ecol. Evol.">
        <title>A masculinizing supergene underlies an exaggerated male reproductive morph in a spider.</title>
        <authorList>
            <person name="Hendrickx F."/>
            <person name="De Corte Z."/>
            <person name="Sonet G."/>
            <person name="Van Belleghem S.M."/>
            <person name="Kostlbacher S."/>
            <person name="Vangestel C."/>
        </authorList>
    </citation>
    <scope>NUCLEOTIDE SEQUENCE [LARGE SCALE GENOMIC DNA]</scope>
    <source>
        <strain evidence="8">W744_W776</strain>
    </source>
</reference>
<evidence type="ECO:0000313" key="8">
    <source>
        <dbReference type="EMBL" id="KAG8197467.1"/>
    </source>
</evidence>
<evidence type="ECO:0000256" key="3">
    <source>
        <dbReference type="ARBA" id="ARBA00022946"/>
    </source>
</evidence>
<comment type="subcellular location">
    <subcellularLocation>
        <location evidence="1">Mitochondrion</location>
    </subcellularLocation>
</comment>
<dbReference type="Proteomes" id="UP000827092">
    <property type="component" value="Unassembled WGS sequence"/>
</dbReference>
<evidence type="ECO:0000256" key="2">
    <source>
        <dbReference type="ARBA" id="ARBA00005556"/>
    </source>
</evidence>
<comment type="caution">
    <text evidence="8">The sequence shown here is derived from an EMBL/GenBank/DDBJ whole genome shotgun (WGS) entry which is preliminary data.</text>
</comment>
<dbReference type="InterPro" id="IPR019346">
    <property type="entry name" value="Ribosomal_mL42"/>
</dbReference>
<keyword evidence="3" id="KW-0809">Transit peptide</keyword>
<keyword evidence="9" id="KW-1185">Reference proteome</keyword>
<dbReference type="PANTHER" id="PTHR13450:SF4">
    <property type="entry name" value="LARGE RIBOSOMAL SUBUNIT PROTEIN ML42"/>
    <property type="match status" value="1"/>
</dbReference>
<dbReference type="EMBL" id="JAFNEN010000054">
    <property type="protein sequence ID" value="KAG8197467.1"/>
    <property type="molecule type" value="Genomic_DNA"/>
</dbReference>
<keyword evidence="6" id="KW-0687">Ribonucleoprotein</keyword>
<protein>
    <recommendedName>
        <fullName evidence="7">Large ribosomal subunit protein mL42</fullName>
    </recommendedName>
</protein>
<keyword evidence="4" id="KW-0689">Ribosomal protein</keyword>
<comment type="similarity">
    <text evidence="2">Belongs to the mitochondrion-specific ribosomal protein mL42 family.</text>
</comment>
<evidence type="ECO:0000313" key="9">
    <source>
        <dbReference type="Proteomes" id="UP000827092"/>
    </source>
</evidence>
<evidence type="ECO:0000256" key="6">
    <source>
        <dbReference type="ARBA" id="ARBA00023274"/>
    </source>
</evidence>
<keyword evidence="5" id="KW-0496">Mitochondrion</keyword>
<gene>
    <name evidence="8" type="ORF">JTE90_007211</name>
</gene>